<dbReference type="EMBL" id="FR718552">
    <property type="protein sequence ID" value="CBX70873.1"/>
    <property type="molecule type" value="Genomic_DNA"/>
</dbReference>
<organism evidence="1">
    <name type="scientific">Yersinia enterocolitica W22703</name>
    <dbReference type="NCBI Taxonomy" id="913028"/>
    <lineage>
        <taxon>Bacteria</taxon>
        <taxon>Pseudomonadati</taxon>
        <taxon>Pseudomonadota</taxon>
        <taxon>Gammaproteobacteria</taxon>
        <taxon>Enterobacterales</taxon>
        <taxon>Yersiniaceae</taxon>
        <taxon>Yersinia</taxon>
    </lineage>
</organism>
<evidence type="ECO:0000313" key="1">
    <source>
        <dbReference type="EMBL" id="CBX70873.1"/>
    </source>
</evidence>
<accession>F4MYG5</accession>
<proteinExistence type="predicted"/>
<dbReference type="PROSITE" id="PS51257">
    <property type="entry name" value="PROKAR_LIPOPROTEIN"/>
    <property type="match status" value="1"/>
</dbReference>
<sequence length="65" mass="7610">MDRRSQRCAGRLFFQPTNQLILSCFIHRAICLRKVRENFKKMAITFRDDKPAKGNITSSCHEVKP</sequence>
<dbReference type="AlphaFoldDB" id="F4MYG5"/>
<gene>
    <name evidence="1" type="ORF">YEW_DI14070</name>
</gene>
<protein>
    <submittedName>
        <fullName evidence="1">Uncharacterized protein</fullName>
    </submittedName>
</protein>
<name>F4MYG5_YEREN</name>
<reference evidence="1" key="1">
    <citation type="journal article" date="2011" name="BMC Genomics">
        <title>Shotgun sequencing of Yersinia enterocolitica strain W22703 (biotype 2, serotype O:9): genomic evidence for oscillation between invertebrates and mammals.</title>
        <authorList>
            <person name="Fuchs T.M."/>
            <person name="Brandt K."/>
            <person name="Starke M."/>
            <person name="Rattei T."/>
        </authorList>
    </citation>
    <scope>NUCLEOTIDE SEQUENCE</scope>
</reference>